<dbReference type="CDD" id="cd14865">
    <property type="entry name" value="Fe-ADH-like"/>
    <property type="match status" value="1"/>
</dbReference>
<dbReference type="Pfam" id="PF25137">
    <property type="entry name" value="ADH_Fe_C"/>
    <property type="match status" value="1"/>
</dbReference>
<comment type="cofactor">
    <cofactor evidence="1">
        <name>Fe cation</name>
        <dbReference type="ChEBI" id="CHEBI:24875"/>
    </cofactor>
</comment>
<evidence type="ECO:0000313" key="9">
    <source>
        <dbReference type="Proteomes" id="UP000276905"/>
    </source>
</evidence>
<dbReference type="PANTHER" id="PTHR11496:SF102">
    <property type="entry name" value="ALCOHOL DEHYDROGENASE 4"/>
    <property type="match status" value="1"/>
</dbReference>
<dbReference type="InterPro" id="IPR001670">
    <property type="entry name" value="ADH_Fe/GldA"/>
</dbReference>
<dbReference type="Pfam" id="PF00465">
    <property type="entry name" value="Fe-ADH"/>
    <property type="match status" value="1"/>
</dbReference>
<dbReference type="FunFam" id="1.20.1090.10:FF:000001">
    <property type="entry name" value="Aldehyde-alcohol dehydrogenase"/>
    <property type="match status" value="1"/>
</dbReference>
<evidence type="ECO:0000256" key="3">
    <source>
        <dbReference type="ARBA" id="ARBA00023002"/>
    </source>
</evidence>
<dbReference type="PROSITE" id="PS00913">
    <property type="entry name" value="ADH_IRON_1"/>
    <property type="match status" value="1"/>
</dbReference>
<gene>
    <name evidence="8" type="ORF">EA756_07575</name>
</gene>
<keyword evidence="4" id="KW-0520">NAD</keyword>
<feature type="domain" description="Fe-containing alcohol dehydrogenase-like C-terminal" evidence="7">
    <location>
        <begin position="187"/>
        <end position="389"/>
    </location>
</feature>
<evidence type="ECO:0000256" key="5">
    <source>
        <dbReference type="SAM" id="Coils"/>
    </source>
</evidence>
<keyword evidence="3" id="KW-0560">Oxidoreductase</keyword>
<evidence type="ECO:0000256" key="2">
    <source>
        <dbReference type="ARBA" id="ARBA00007358"/>
    </source>
</evidence>
<dbReference type="FunFam" id="3.40.50.1970:FF:000003">
    <property type="entry name" value="Alcohol dehydrogenase, iron-containing"/>
    <property type="match status" value="1"/>
</dbReference>
<name>A0A3R9QHC7_9GAMM</name>
<dbReference type="InterPro" id="IPR056798">
    <property type="entry name" value="ADH_Fe_C"/>
</dbReference>
<dbReference type="GO" id="GO:0004022">
    <property type="term" value="F:alcohol dehydrogenase (NAD+) activity"/>
    <property type="evidence" value="ECO:0007669"/>
    <property type="project" value="TreeGrafter"/>
</dbReference>
<accession>A0A3R9QHC7</accession>
<proteinExistence type="inferred from homology"/>
<sequence>MFNNYEFFSPVRILSGIATLKCLPEIIHKLDGSSVFIMTDKGISAANAHEPVINVLNENTIPFVIFDDIPPDGSVNAVYSARELYEKHRCNLIIAIGGGSVIDTSKALNIAVTLPGDLEKYLGVNNLPHRLKPSIIIPTTAGTGSEVTAVAVVADKHKKLIFNSPYLMADYALLDPLMTLNLPLYITAMTAMDALTHCIEAYTCNGRNPISSELAFSAIKKILLNLPIVMKDSQNLESRLALAEASTMAGMAFSNSMVGLTHSLAHALGVNFKVPHGLCCSIFLPHVLEFNKNYILDELSELSLLFLTENEYKSSSKQNRVELLIKKISQLKQELEEMSKLPSKLRSTNKVQLDDFNFIAKKALVDGSIIYNPVKPTRHEVIEILEKAW</sequence>
<keyword evidence="5" id="KW-0175">Coiled coil</keyword>
<feature type="domain" description="Alcohol dehydrogenase iron-type/glycerol dehydrogenase GldA" evidence="6">
    <location>
        <begin position="10"/>
        <end position="176"/>
    </location>
</feature>
<dbReference type="Gene3D" id="1.20.1090.10">
    <property type="entry name" value="Dehydroquinate synthase-like - alpha domain"/>
    <property type="match status" value="1"/>
</dbReference>
<evidence type="ECO:0000259" key="6">
    <source>
        <dbReference type="Pfam" id="PF00465"/>
    </source>
</evidence>
<dbReference type="InterPro" id="IPR039697">
    <property type="entry name" value="Alcohol_dehydrogenase_Fe"/>
</dbReference>
<reference evidence="8 9" key="1">
    <citation type="submission" date="2018-10" db="EMBL/GenBank/DDBJ databases">
        <title>GWAS and RNA-Seq identify cryptic mechanisms of antimicrobial resistance in Acinetobacter baumannii.</title>
        <authorList>
            <person name="Sahl J.W."/>
        </authorList>
    </citation>
    <scope>NUCLEOTIDE SEQUENCE [LARGE SCALE GENOMIC DNA]</scope>
    <source>
        <strain evidence="8 9">TG41018</strain>
    </source>
</reference>
<dbReference type="PANTHER" id="PTHR11496">
    <property type="entry name" value="ALCOHOL DEHYDROGENASE"/>
    <property type="match status" value="1"/>
</dbReference>
<protein>
    <submittedName>
        <fullName evidence="8">Iron-containing alcohol dehydrogenase</fullName>
    </submittedName>
</protein>
<evidence type="ECO:0000256" key="4">
    <source>
        <dbReference type="ARBA" id="ARBA00023027"/>
    </source>
</evidence>
<dbReference type="GeneID" id="60736098"/>
<feature type="coiled-coil region" evidence="5">
    <location>
        <begin position="314"/>
        <end position="341"/>
    </location>
</feature>
<organism evidence="8 9">
    <name type="scientific">Acinetobacter lactucae</name>
    <dbReference type="NCBI Taxonomy" id="1785128"/>
    <lineage>
        <taxon>Bacteria</taxon>
        <taxon>Pseudomonadati</taxon>
        <taxon>Pseudomonadota</taxon>
        <taxon>Gammaproteobacteria</taxon>
        <taxon>Moraxellales</taxon>
        <taxon>Moraxellaceae</taxon>
        <taxon>Acinetobacter</taxon>
        <taxon>Acinetobacter calcoaceticus/baumannii complex</taxon>
    </lineage>
</organism>
<dbReference type="RefSeq" id="WP_125698730.1">
    <property type="nucleotide sequence ID" value="NZ_RFES01000004.1"/>
</dbReference>
<dbReference type="AlphaFoldDB" id="A0A3R9QHC7"/>
<dbReference type="EMBL" id="RFES01000004">
    <property type="protein sequence ID" value="RSO58117.1"/>
    <property type="molecule type" value="Genomic_DNA"/>
</dbReference>
<evidence type="ECO:0000313" key="8">
    <source>
        <dbReference type="EMBL" id="RSO58117.1"/>
    </source>
</evidence>
<dbReference type="GO" id="GO:0046872">
    <property type="term" value="F:metal ion binding"/>
    <property type="evidence" value="ECO:0007669"/>
    <property type="project" value="InterPro"/>
</dbReference>
<dbReference type="SUPFAM" id="SSF56796">
    <property type="entry name" value="Dehydroquinate synthase-like"/>
    <property type="match status" value="1"/>
</dbReference>
<evidence type="ECO:0000256" key="1">
    <source>
        <dbReference type="ARBA" id="ARBA00001962"/>
    </source>
</evidence>
<dbReference type="Gene3D" id="3.40.50.1970">
    <property type="match status" value="1"/>
</dbReference>
<comment type="caution">
    <text evidence="8">The sequence shown here is derived from an EMBL/GenBank/DDBJ whole genome shotgun (WGS) entry which is preliminary data.</text>
</comment>
<dbReference type="Proteomes" id="UP000276905">
    <property type="component" value="Unassembled WGS sequence"/>
</dbReference>
<dbReference type="InterPro" id="IPR018211">
    <property type="entry name" value="ADH_Fe_CS"/>
</dbReference>
<evidence type="ECO:0000259" key="7">
    <source>
        <dbReference type="Pfam" id="PF25137"/>
    </source>
</evidence>
<comment type="similarity">
    <text evidence="2">Belongs to the iron-containing alcohol dehydrogenase family.</text>
</comment>